<feature type="transmembrane region" description="Helical" evidence="1">
    <location>
        <begin position="259"/>
        <end position="292"/>
    </location>
</feature>
<feature type="transmembrane region" description="Helical" evidence="1">
    <location>
        <begin position="227"/>
        <end position="247"/>
    </location>
</feature>
<dbReference type="RefSeq" id="WP_251932990.1">
    <property type="nucleotide sequence ID" value="NZ_CP098747.1"/>
</dbReference>
<gene>
    <name evidence="2" type="ORF">NBZ79_13455</name>
</gene>
<reference evidence="2" key="1">
    <citation type="submission" date="2022-06" db="EMBL/GenBank/DDBJ databases">
        <title>Sneathiella actinostolidae sp. nov., isolated from a sea anemonein the Western Pacific Ocean.</title>
        <authorList>
            <person name="Wei M.J."/>
        </authorList>
    </citation>
    <scope>NUCLEOTIDE SEQUENCE</scope>
    <source>
        <strain evidence="2">PHK-P5</strain>
    </source>
</reference>
<keyword evidence="1" id="KW-0472">Membrane</keyword>
<accession>A0ABY4VZC1</accession>
<dbReference type="PANTHER" id="PTHR38457:SF1">
    <property type="entry name" value="REGULATOR ABRB-RELATED"/>
    <property type="match status" value="1"/>
</dbReference>
<dbReference type="InterPro" id="IPR007820">
    <property type="entry name" value="AbrB_fam"/>
</dbReference>
<keyword evidence="1" id="KW-1133">Transmembrane helix</keyword>
<dbReference type="EMBL" id="CP098747">
    <property type="protein sequence ID" value="USG60183.1"/>
    <property type="molecule type" value="Genomic_DNA"/>
</dbReference>
<feature type="transmembrane region" description="Helical" evidence="1">
    <location>
        <begin position="82"/>
        <end position="100"/>
    </location>
</feature>
<dbReference type="PANTHER" id="PTHR38457">
    <property type="entry name" value="REGULATOR ABRB-RELATED"/>
    <property type="match status" value="1"/>
</dbReference>
<name>A0ABY4VZC1_9PROT</name>
<dbReference type="NCBIfam" id="TIGR03082">
    <property type="entry name" value="Gneg_AbrB_dup"/>
    <property type="match status" value="2"/>
</dbReference>
<organism evidence="2 3">
    <name type="scientific">Sneathiella marina</name>
    <dbReference type="NCBI Taxonomy" id="2950108"/>
    <lineage>
        <taxon>Bacteria</taxon>
        <taxon>Pseudomonadati</taxon>
        <taxon>Pseudomonadota</taxon>
        <taxon>Alphaproteobacteria</taxon>
        <taxon>Sneathiellales</taxon>
        <taxon>Sneathiellaceae</taxon>
        <taxon>Sneathiella</taxon>
    </lineage>
</organism>
<protein>
    <submittedName>
        <fullName evidence="2">AbrB family transcriptional regulator</fullName>
    </submittedName>
</protein>
<dbReference type="PIRSF" id="PIRSF038991">
    <property type="entry name" value="Protein_AbrB"/>
    <property type="match status" value="1"/>
</dbReference>
<feature type="transmembrane region" description="Helical" evidence="1">
    <location>
        <begin position="202"/>
        <end position="221"/>
    </location>
</feature>
<proteinExistence type="predicted"/>
<evidence type="ECO:0000256" key="1">
    <source>
        <dbReference type="SAM" id="Phobius"/>
    </source>
</evidence>
<feature type="transmembrane region" description="Helical" evidence="1">
    <location>
        <begin position="312"/>
        <end position="337"/>
    </location>
</feature>
<dbReference type="Pfam" id="PF05145">
    <property type="entry name" value="AbrB"/>
    <property type="match status" value="1"/>
</dbReference>
<keyword evidence="3" id="KW-1185">Reference proteome</keyword>
<dbReference type="InterPro" id="IPR017516">
    <property type="entry name" value="AbrB_dup"/>
</dbReference>
<keyword evidence="1" id="KW-0812">Transmembrane</keyword>
<evidence type="ECO:0000313" key="2">
    <source>
        <dbReference type="EMBL" id="USG60183.1"/>
    </source>
</evidence>
<feature type="transmembrane region" description="Helical" evidence="1">
    <location>
        <begin position="136"/>
        <end position="158"/>
    </location>
</feature>
<feature type="transmembrane region" description="Helical" evidence="1">
    <location>
        <begin position="178"/>
        <end position="195"/>
    </location>
</feature>
<dbReference type="Proteomes" id="UP001056291">
    <property type="component" value="Chromosome"/>
</dbReference>
<sequence>MNRTVKALLIGALGGGLFFAADLPLAWMLGSMTFATIAALRGVDVKVNDPLRKIMTAVLGVMLGSGFSTDTLDALAQWSGGLLLLFASVILSMVAVYLFYRKIGKFDPVTAYFAAAPGGFNVMYEMGDAKGGNGPVIALIHASRILILVMTVPLFFRYGIGFSNTEDVIPLFGSIKDLVGDGLLVIAALLGYAIGRICRLPAYHLMGPLLVTAAFQITGVTDVAPPMILVYMAQLVIGTAIGARFLGTKFSEIRHVLGLSFVSTIIMILIASIFALIFAETIGVSVAGVILALSPGGLAEMSLVALAMGIDVAFVSIMHAIRISLIIALVPMAYSAFDRLVLRQKRNQEQDS</sequence>
<evidence type="ECO:0000313" key="3">
    <source>
        <dbReference type="Proteomes" id="UP001056291"/>
    </source>
</evidence>